<dbReference type="GO" id="GO:0030246">
    <property type="term" value="F:carbohydrate binding"/>
    <property type="evidence" value="ECO:0007669"/>
    <property type="project" value="InterPro"/>
</dbReference>
<evidence type="ECO:0000256" key="1">
    <source>
        <dbReference type="ARBA" id="ARBA00001412"/>
    </source>
</evidence>
<dbReference type="GO" id="GO:0004565">
    <property type="term" value="F:beta-galactosidase activity"/>
    <property type="evidence" value="ECO:0007669"/>
    <property type="project" value="UniProtKB-EC"/>
</dbReference>
<dbReference type="Pfam" id="PF21467">
    <property type="entry name" value="BetaGal_gal-bd"/>
    <property type="match status" value="1"/>
</dbReference>
<dbReference type="Pfam" id="PF02140">
    <property type="entry name" value="SUEL_Lectin"/>
    <property type="match status" value="1"/>
</dbReference>
<evidence type="ECO:0000256" key="2">
    <source>
        <dbReference type="ARBA" id="ARBA00004271"/>
    </source>
</evidence>
<keyword evidence="6" id="KW-0964">Secreted</keyword>
<evidence type="ECO:0000256" key="7">
    <source>
        <dbReference type="ARBA" id="ARBA00022729"/>
    </source>
</evidence>
<evidence type="ECO:0000256" key="10">
    <source>
        <dbReference type="SAM" id="MobiDB-lite"/>
    </source>
</evidence>
<feature type="domain" description="SUEL-type lectin" evidence="11">
    <location>
        <begin position="640"/>
        <end position="725"/>
    </location>
</feature>
<organism evidence="12 13">
    <name type="scientific">Eleusine coracana subsp. coracana</name>
    <dbReference type="NCBI Taxonomy" id="191504"/>
    <lineage>
        <taxon>Eukaryota</taxon>
        <taxon>Viridiplantae</taxon>
        <taxon>Streptophyta</taxon>
        <taxon>Embryophyta</taxon>
        <taxon>Tracheophyta</taxon>
        <taxon>Spermatophyta</taxon>
        <taxon>Magnoliopsida</taxon>
        <taxon>Liliopsida</taxon>
        <taxon>Poales</taxon>
        <taxon>Poaceae</taxon>
        <taxon>PACMAD clade</taxon>
        <taxon>Chloridoideae</taxon>
        <taxon>Cynodonteae</taxon>
        <taxon>Eleusininae</taxon>
        <taxon>Eleusine</taxon>
    </lineage>
</organism>
<comment type="caution">
    <text evidence="12">The sequence shown here is derived from an EMBL/GenBank/DDBJ whole genome shotgun (WGS) entry which is preliminary data.</text>
</comment>
<feature type="compositionally biased region" description="Low complexity" evidence="10">
    <location>
        <begin position="185"/>
        <end position="195"/>
    </location>
</feature>
<dbReference type="PRINTS" id="PR00742">
    <property type="entry name" value="GLHYDRLASE35"/>
</dbReference>
<sequence length="737" mass="78121">MRFGVAADTMSFYRTSPLEFILVVPDEKAAAAVHNGGCPFRGSSYLLHSRRWSRVVNSDGGVLPAMIDVELKGIPAHAWEPATTHQLLNGYCWIQEVHADTLSRRDMSVFRLKAWCSRQDLLPSEIDLQIVEPRPLASENLPAKRLLSYVVSVAASPAVLPQAEGDPPLPESNQGSGSRRRSRRSPSPSSPSRSSATEDPNGHRIPGHARLGPMPTITHHMAHTIDDVPSDIGVHRDEAVPQHAASETAVATDPLGSTRTVVGAVGAEASAALISTEDEAFPTPPVDLLSTLEDLVAQMKDLVSPLQVNLGAVIEARDDGPSGPSPLGAGPGSPLLVGLLAHELEQSPPAAPSLTTDGAPATATHPAISSPAPAVHVQQPVLGHSLKLSTPAPGLPHGAEQETVAQFSLVQRSPLTSPGALSAAAPGADTGRDDSVLPSSTPTPDEDGDMSAMAATPSAAMLEDLGSHLVGLKGEFSMIYSPEKQECSEWSGMQKDDIQSPFTWYKTMFDAPEGTDPVAIGLGSMGKGQAWVNGRHIGRYWSLVAPESGCPSSCNYAGAYSDSKCRSNCGMPTQSWYHIPREWLQESGNLLVLFEETGGDPYQISLDVHYTKTICSRISENYYPPLSAWSHVANGRASVNTVAPELHLQCDDGHVISKITFASYGTPSGDCQNFSVGKCHASNTQDTVTKACAGKDKCAISVTNDVFGDPCPRVVKDLAVEAECSASSATKELRDNM</sequence>
<keyword evidence="7" id="KW-0732">Signal</keyword>
<evidence type="ECO:0000256" key="3">
    <source>
        <dbReference type="ARBA" id="ARBA00009809"/>
    </source>
</evidence>
<dbReference type="Proteomes" id="UP001054889">
    <property type="component" value="Unassembled WGS sequence"/>
</dbReference>
<dbReference type="GO" id="GO:0005975">
    <property type="term" value="P:carbohydrate metabolic process"/>
    <property type="evidence" value="ECO:0007669"/>
    <property type="project" value="InterPro"/>
</dbReference>
<dbReference type="InterPro" id="IPR048913">
    <property type="entry name" value="BetaGal_gal-bd"/>
</dbReference>
<keyword evidence="13" id="KW-1185">Reference proteome</keyword>
<keyword evidence="8" id="KW-0378">Hydrolase</keyword>
<evidence type="ECO:0000259" key="11">
    <source>
        <dbReference type="PROSITE" id="PS50228"/>
    </source>
</evidence>
<dbReference type="Gene3D" id="2.60.120.740">
    <property type="match status" value="1"/>
</dbReference>
<evidence type="ECO:0000256" key="8">
    <source>
        <dbReference type="ARBA" id="ARBA00022801"/>
    </source>
</evidence>
<evidence type="ECO:0000256" key="5">
    <source>
        <dbReference type="ARBA" id="ARBA00022523"/>
    </source>
</evidence>
<dbReference type="EC" id="3.2.1.23" evidence="4"/>
<dbReference type="InterPro" id="IPR043159">
    <property type="entry name" value="Lectin_gal-bd_sf"/>
</dbReference>
<feature type="compositionally biased region" description="Low complexity" evidence="10">
    <location>
        <begin position="416"/>
        <end position="429"/>
    </location>
</feature>
<dbReference type="InterPro" id="IPR001944">
    <property type="entry name" value="Glycoside_Hdrlase_35"/>
</dbReference>
<dbReference type="PROSITE" id="PS50228">
    <property type="entry name" value="SUEL_LECTIN"/>
    <property type="match status" value="1"/>
</dbReference>
<accession>A0AAV5DRC7</accession>
<evidence type="ECO:0000313" key="13">
    <source>
        <dbReference type="Proteomes" id="UP001054889"/>
    </source>
</evidence>
<dbReference type="InterPro" id="IPR008979">
    <property type="entry name" value="Galactose-bd-like_sf"/>
</dbReference>
<keyword evidence="9" id="KW-0326">Glycosidase</keyword>
<dbReference type="FunFam" id="2.60.120.260:FF:000076">
    <property type="entry name" value="Beta-galactosidase"/>
    <property type="match status" value="1"/>
</dbReference>
<feature type="region of interest" description="Disordered" evidence="10">
    <location>
        <begin position="416"/>
        <end position="451"/>
    </location>
</feature>
<comment type="similarity">
    <text evidence="3">Belongs to the glycosyl hydrolase 35 family.</text>
</comment>
<dbReference type="AlphaFoldDB" id="A0AAV5DRC7"/>
<name>A0AAV5DRC7_ELECO</name>
<proteinExistence type="inferred from homology"/>
<dbReference type="GO" id="GO:0048046">
    <property type="term" value="C:apoplast"/>
    <property type="evidence" value="ECO:0007669"/>
    <property type="project" value="UniProtKB-SubCell"/>
</dbReference>
<feature type="region of interest" description="Disordered" evidence="10">
    <location>
        <begin position="160"/>
        <end position="215"/>
    </location>
</feature>
<dbReference type="SUPFAM" id="SSF49785">
    <property type="entry name" value="Galactose-binding domain-like"/>
    <property type="match status" value="1"/>
</dbReference>
<comment type="subcellular location">
    <subcellularLocation>
        <location evidence="2">Secreted</location>
        <location evidence="2">Extracellular space</location>
        <location evidence="2">Apoplast</location>
    </subcellularLocation>
</comment>
<comment type="catalytic activity">
    <reaction evidence="1">
        <text>Hydrolysis of terminal non-reducing beta-D-galactose residues in beta-D-galactosides.</text>
        <dbReference type="EC" id="3.2.1.23"/>
    </reaction>
</comment>
<evidence type="ECO:0000313" key="12">
    <source>
        <dbReference type="EMBL" id="GJN12874.1"/>
    </source>
</evidence>
<dbReference type="PANTHER" id="PTHR23421">
    <property type="entry name" value="BETA-GALACTOSIDASE RELATED"/>
    <property type="match status" value="1"/>
</dbReference>
<dbReference type="CDD" id="cd22842">
    <property type="entry name" value="Gal_Rha_Lectin_BGal"/>
    <property type="match status" value="1"/>
</dbReference>
<reference evidence="12" key="2">
    <citation type="submission" date="2021-12" db="EMBL/GenBank/DDBJ databases">
        <title>Resequencing data analysis of finger millet.</title>
        <authorList>
            <person name="Hatakeyama M."/>
            <person name="Aluri S."/>
            <person name="Balachadran M.T."/>
            <person name="Sivarajan S.R."/>
            <person name="Poveda L."/>
            <person name="Shimizu-Inatsugi R."/>
            <person name="Schlapbach R."/>
            <person name="Sreeman S.M."/>
            <person name="Shimizu K.K."/>
        </authorList>
    </citation>
    <scope>NUCLEOTIDE SEQUENCE</scope>
</reference>
<evidence type="ECO:0000256" key="6">
    <source>
        <dbReference type="ARBA" id="ARBA00022525"/>
    </source>
</evidence>
<keyword evidence="5" id="KW-0052">Apoplast</keyword>
<reference evidence="12" key="1">
    <citation type="journal article" date="2018" name="DNA Res.">
        <title>Multiple hybrid de novo genome assembly of finger millet, an orphan allotetraploid crop.</title>
        <authorList>
            <person name="Hatakeyama M."/>
            <person name="Aluri S."/>
            <person name="Balachadran M.T."/>
            <person name="Sivarajan S.R."/>
            <person name="Patrignani A."/>
            <person name="Gruter S."/>
            <person name="Poveda L."/>
            <person name="Shimizu-Inatsugi R."/>
            <person name="Baeten J."/>
            <person name="Francoijs K.J."/>
            <person name="Nataraja K.N."/>
            <person name="Reddy Y.A.N."/>
            <person name="Phadnis S."/>
            <person name="Ravikumar R.L."/>
            <person name="Schlapbach R."/>
            <person name="Sreeman S.M."/>
            <person name="Shimizu K.K."/>
        </authorList>
    </citation>
    <scope>NUCLEOTIDE SEQUENCE</scope>
</reference>
<evidence type="ECO:0000256" key="9">
    <source>
        <dbReference type="ARBA" id="ARBA00023295"/>
    </source>
</evidence>
<protein>
    <recommendedName>
        <fullName evidence="4">beta-galactosidase</fullName>
        <ecNumber evidence="4">3.2.1.23</ecNumber>
    </recommendedName>
</protein>
<dbReference type="EMBL" id="BQKI01000026">
    <property type="protein sequence ID" value="GJN12874.1"/>
    <property type="molecule type" value="Genomic_DNA"/>
</dbReference>
<dbReference type="Gene3D" id="2.60.120.260">
    <property type="entry name" value="Galactose-binding domain-like"/>
    <property type="match status" value="1"/>
</dbReference>
<gene>
    <name evidence="12" type="primary">ga31193</name>
    <name evidence="12" type="ORF">PR202_ga31193</name>
</gene>
<evidence type="ECO:0000256" key="4">
    <source>
        <dbReference type="ARBA" id="ARBA00012756"/>
    </source>
</evidence>
<feature type="region of interest" description="Disordered" evidence="10">
    <location>
        <begin position="347"/>
        <end position="368"/>
    </location>
</feature>
<dbReference type="InterPro" id="IPR000922">
    <property type="entry name" value="Lectin_gal-bd_dom"/>
</dbReference>
<dbReference type="FunFam" id="2.60.120.740:FF:000002">
    <property type="entry name" value="Beta-galactosidase"/>
    <property type="match status" value="1"/>
</dbReference>